<dbReference type="InterPro" id="IPR000073">
    <property type="entry name" value="AB_hydrolase_1"/>
</dbReference>
<reference evidence="2" key="1">
    <citation type="submission" date="2022-10" db="EMBL/GenBank/DDBJ databases">
        <title>Streptomyces beihaiensis sp. nov., a chitin degrading actinobacterium, isolated from shrimp pond soil.</title>
        <authorList>
            <person name="Xie J."/>
            <person name="Shen N."/>
        </authorList>
    </citation>
    <scope>NUCLEOTIDE SEQUENCE</scope>
    <source>
        <strain evidence="2">GXMU-J5</strain>
    </source>
</reference>
<gene>
    <name evidence="2" type="ORF">OFY01_05385</name>
</gene>
<feature type="domain" description="AB hydrolase-1" evidence="1">
    <location>
        <begin position="34"/>
        <end position="219"/>
    </location>
</feature>
<dbReference type="SUPFAM" id="SSF53474">
    <property type="entry name" value="alpha/beta-Hydrolases"/>
    <property type="match status" value="1"/>
</dbReference>
<dbReference type="Pfam" id="PF12697">
    <property type="entry name" value="Abhydrolase_6"/>
    <property type="match status" value="1"/>
</dbReference>
<dbReference type="InterPro" id="IPR029058">
    <property type="entry name" value="AB_hydrolase_fold"/>
</dbReference>
<evidence type="ECO:0000313" key="2">
    <source>
        <dbReference type="EMBL" id="MCX3059207.1"/>
    </source>
</evidence>
<dbReference type="EMBL" id="JAPHNL010000037">
    <property type="protein sequence ID" value="MCX3059207.1"/>
    <property type="molecule type" value="Genomic_DNA"/>
</dbReference>
<evidence type="ECO:0000313" key="3">
    <source>
        <dbReference type="Proteomes" id="UP001163064"/>
    </source>
</evidence>
<keyword evidence="3" id="KW-1185">Reference proteome</keyword>
<sequence>MGSDDDEERIHVYAVGKRSPLVLRRTVPDARAAVLVLHGGRAQGMEAPSPWSLAAARMRPFTRALTRATAGQRVCVGEVRYRHRGWNGDRADAAQDAREAVTELVSRVGEVPVVLVGHSMGGRAALAVAGHPCVRSVVALAPWCPPREPVAHLGGRLVALVHGDRDRVTEAEASWRFAARAEAAGAVVWTVPVRGGGHAMVRRARAWHRLATALVVDGLVLTCAARPSDSATGT</sequence>
<dbReference type="RefSeq" id="WP_266596803.1">
    <property type="nucleotide sequence ID" value="NZ_JAPHNL010000037.1"/>
</dbReference>
<dbReference type="Gene3D" id="3.40.50.1820">
    <property type="entry name" value="alpha/beta hydrolase"/>
    <property type="match status" value="1"/>
</dbReference>
<dbReference type="Proteomes" id="UP001163064">
    <property type="component" value="Unassembled WGS sequence"/>
</dbReference>
<accession>A0ABT3TQD0</accession>
<proteinExistence type="predicted"/>
<comment type="caution">
    <text evidence="2">The sequence shown here is derived from an EMBL/GenBank/DDBJ whole genome shotgun (WGS) entry which is preliminary data.</text>
</comment>
<protein>
    <submittedName>
        <fullName evidence="2">Lysophospholipase</fullName>
    </submittedName>
</protein>
<name>A0ABT3TQD0_9ACTN</name>
<organism evidence="2 3">
    <name type="scientific">Streptomyces beihaiensis</name>
    <dbReference type="NCBI Taxonomy" id="2984495"/>
    <lineage>
        <taxon>Bacteria</taxon>
        <taxon>Bacillati</taxon>
        <taxon>Actinomycetota</taxon>
        <taxon>Actinomycetes</taxon>
        <taxon>Kitasatosporales</taxon>
        <taxon>Streptomycetaceae</taxon>
        <taxon>Streptomyces</taxon>
    </lineage>
</organism>
<evidence type="ECO:0000259" key="1">
    <source>
        <dbReference type="Pfam" id="PF12697"/>
    </source>
</evidence>